<comment type="caution">
    <text evidence="1">The sequence shown here is derived from an EMBL/GenBank/DDBJ whole genome shotgun (WGS) entry which is preliminary data.</text>
</comment>
<dbReference type="Proteomes" id="UP001056778">
    <property type="component" value="Chromosome 9"/>
</dbReference>
<evidence type="ECO:0000313" key="2">
    <source>
        <dbReference type="Proteomes" id="UP001056778"/>
    </source>
</evidence>
<keyword evidence="2" id="KW-1185">Reference proteome</keyword>
<proteinExistence type="predicted"/>
<sequence length="546" mass="63419">MVVVARNEPLICLYGEMSLRQHDSVANAVLYRMRTLARLLIALRELTNGEVRALFDGLRPAMFSALTSATRLISGYDDRRNNFESPSLARRVGVDLRSICDIALKLISEGIEVPKIVYDDKTVRKMEIKKLRTLIERDWRNSLGLPPGRNCSLKISNSTVTLPSSDDIKLFDGHFLRRRCEGAYENLKKNRLPQHYQVLTESVLAAVVMFNRKAIGDIETLKIDVYNRDLNESNRESHLVNSPYETHRILYKKLKTVFTDGYGFESTNLPIFFPAQIQQYVTYLLNVRDEMDVGVSKTNPYLFADNGIAYLSATKVISKLARDHGIRYRQLLTCTKSRRYIATTLQLINMDMEDLERIRNVVGYCPKRQDSQYSPSPLDVHEALKITKLLLQFEKQKRNDTEGKMEYVNATNDGNLYNNALLNWKCEFQQQNTVEISSNNHDIPLSRKKLNKQVCQIIYEHQFSFSLESTTVAMKKFIVGRVKWTKEEKKIVKDYFSWHIQHKITPKKKECEELLQLYGDELINKDWVRVKTLVYNTFRNKDIDNN</sequence>
<reference evidence="1" key="1">
    <citation type="submission" date="2022-04" db="EMBL/GenBank/DDBJ databases">
        <title>Chromosome-scale genome assembly of Holotrichia oblita Faldermann.</title>
        <authorList>
            <person name="Rongchong L."/>
        </authorList>
    </citation>
    <scope>NUCLEOTIDE SEQUENCE</scope>
    <source>
        <strain evidence="1">81SQS9</strain>
    </source>
</reference>
<gene>
    <name evidence="1" type="ORF">MML48_9g00011193</name>
</gene>
<name>A0ACB9SS14_HOLOL</name>
<accession>A0ACB9SS14</accession>
<dbReference type="EMBL" id="CM043023">
    <property type="protein sequence ID" value="KAI4454940.1"/>
    <property type="molecule type" value="Genomic_DNA"/>
</dbReference>
<evidence type="ECO:0000313" key="1">
    <source>
        <dbReference type="EMBL" id="KAI4454940.1"/>
    </source>
</evidence>
<organism evidence="1 2">
    <name type="scientific">Holotrichia oblita</name>
    <name type="common">Chafer beetle</name>
    <dbReference type="NCBI Taxonomy" id="644536"/>
    <lineage>
        <taxon>Eukaryota</taxon>
        <taxon>Metazoa</taxon>
        <taxon>Ecdysozoa</taxon>
        <taxon>Arthropoda</taxon>
        <taxon>Hexapoda</taxon>
        <taxon>Insecta</taxon>
        <taxon>Pterygota</taxon>
        <taxon>Neoptera</taxon>
        <taxon>Endopterygota</taxon>
        <taxon>Coleoptera</taxon>
        <taxon>Polyphaga</taxon>
        <taxon>Scarabaeiformia</taxon>
        <taxon>Scarabaeidae</taxon>
        <taxon>Melolonthinae</taxon>
        <taxon>Holotrichia</taxon>
    </lineage>
</organism>
<protein>
    <submittedName>
        <fullName evidence="1">Uncharacterized protein</fullName>
    </submittedName>
</protein>